<protein>
    <recommendedName>
        <fullName evidence="4">DUF1574 domain-containing protein</fullName>
    </recommendedName>
</protein>
<evidence type="ECO:0000313" key="2">
    <source>
        <dbReference type="EMBL" id="WAC10561.1"/>
    </source>
</evidence>
<keyword evidence="1" id="KW-0812">Transmembrane</keyword>
<evidence type="ECO:0008006" key="4">
    <source>
        <dbReference type="Google" id="ProtNLM"/>
    </source>
</evidence>
<evidence type="ECO:0000313" key="3">
    <source>
        <dbReference type="Proteomes" id="UP001164653"/>
    </source>
</evidence>
<name>A0A9E8SKA7_9BACT</name>
<evidence type="ECO:0000256" key="1">
    <source>
        <dbReference type="SAM" id="Phobius"/>
    </source>
</evidence>
<dbReference type="Proteomes" id="UP001164653">
    <property type="component" value="Chromosome"/>
</dbReference>
<proteinExistence type="predicted"/>
<keyword evidence="1" id="KW-0472">Membrane</keyword>
<feature type="transmembrane region" description="Helical" evidence="1">
    <location>
        <begin position="7"/>
        <end position="27"/>
    </location>
</feature>
<keyword evidence="3" id="KW-1185">Reference proteome</keyword>
<sequence>MILKITKWLVLIIVFKTMIVMIIAQFYTDPRQDVDARKKLCKAFRPNVVFIGTSRTLYGVDPAIFDSLNHQQTRSYNFGIFSLSPQVSFQIADQFISNDPEVKTIYIELSALDYNTVALKPDQVFQDAAFRANVMARSSHIDTHDKLSGFLLGLNTTLFQMFSIVPQITTIKKMISPVSDPIEGQPELSDNGHQPVALALSQINDRILNNKAATQQMLAKHQPVMPNTYYISRINELIARANQAGKKVILFYPNNLTKTESLILSQVAPYLPEQNLIRLPEDQQLNALFKPEHLFDPHHLNQKGATIYTRFLQKESKKRLDNI</sequence>
<reference evidence="2" key="1">
    <citation type="submission" date="2022-11" db="EMBL/GenBank/DDBJ databases">
        <title>Dyadobacter pollutisoli sp. nov., isolated from plastic dumped soil.</title>
        <authorList>
            <person name="Kim J.M."/>
            <person name="Kim K.R."/>
            <person name="Lee J.K."/>
            <person name="Hao L."/>
            <person name="Jeon C.O."/>
        </authorList>
    </citation>
    <scope>NUCLEOTIDE SEQUENCE</scope>
    <source>
        <strain evidence="2">U1</strain>
    </source>
</reference>
<dbReference type="RefSeq" id="WP_244822336.1">
    <property type="nucleotide sequence ID" value="NZ_CP112998.1"/>
</dbReference>
<dbReference type="EMBL" id="CP112998">
    <property type="protein sequence ID" value="WAC10561.1"/>
    <property type="molecule type" value="Genomic_DNA"/>
</dbReference>
<accession>A0A9E8SKA7</accession>
<dbReference type="KEGG" id="dpf:ON006_22785"/>
<keyword evidence="1" id="KW-1133">Transmembrane helix</keyword>
<organism evidence="2 3">
    <name type="scientific">Dyadobacter pollutisoli</name>
    <dbReference type="NCBI Taxonomy" id="2910158"/>
    <lineage>
        <taxon>Bacteria</taxon>
        <taxon>Pseudomonadati</taxon>
        <taxon>Bacteroidota</taxon>
        <taxon>Cytophagia</taxon>
        <taxon>Cytophagales</taxon>
        <taxon>Spirosomataceae</taxon>
        <taxon>Dyadobacter</taxon>
    </lineage>
</organism>
<dbReference type="AlphaFoldDB" id="A0A9E8SKA7"/>
<gene>
    <name evidence="2" type="ORF">ON006_22785</name>
</gene>